<evidence type="ECO:0000313" key="2">
    <source>
        <dbReference type="EMBL" id="CAK0818829.1"/>
    </source>
</evidence>
<gene>
    <name evidence="2" type="ORF">PCOR1329_LOCUS20965</name>
</gene>
<dbReference type="SUPFAM" id="SSF56601">
    <property type="entry name" value="beta-lactamase/transpeptidase-like"/>
    <property type="match status" value="1"/>
</dbReference>
<dbReference type="Pfam" id="PF00144">
    <property type="entry name" value="Beta-lactamase"/>
    <property type="match status" value="1"/>
</dbReference>
<feature type="domain" description="Beta-lactamase-related" evidence="1">
    <location>
        <begin position="25"/>
        <end position="242"/>
    </location>
</feature>
<dbReference type="Proteomes" id="UP001189429">
    <property type="component" value="Unassembled WGS sequence"/>
</dbReference>
<protein>
    <recommendedName>
        <fullName evidence="1">Beta-lactamase-related domain-containing protein</fullName>
    </recommendedName>
</protein>
<keyword evidence="3" id="KW-1185">Reference proteome</keyword>
<evidence type="ECO:0000259" key="1">
    <source>
        <dbReference type="Pfam" id="PF00144"/>
    </source>
</evidence>
<comment type="caution">
    <text evidence="2">The sequence shown here is derived from an EMBL/GenBank/DDBJ whole genome shotgun (WGS) entry which is preliminary data.</text>
</comment>
<evidence type="ECO:0000313" key="3">
    <source>
        <dbReference type="Proteomes" id="UP001189429"/>
    </source>
</evidence>
<dbReference type="InterPro" id="IPR012338">
    <property type="entry name" value="Beta-lactam/transpept-like"/>
</dbReference>
<dbReference type="Gene3D" id="3.40.710.10">
    <property type="entry name" value="DD-peptidase/beta-lactamase superfamily"/>
    <property type="match status" value="1"/>
</dbReference>
<organism evidence="2 3">
    <name type="scientific">Prorocentrum cordatum</name>
    <dbReference type="NCBI Taxonomy" id="2364126"/>
    <lineage>
        <taxon>Eukaryota</taxon>
        <taxon>Sar</taxon>
        <taxon>Alveolata</taxon>
        <taxon>Dinophyceae</taxon>
        <taxon>Prorocentrales</taxon>
        <taxon>Prorocentraceae</taxon>
        <taxon>Prorocentrum</taxon>
    </lineage>
</organism>
<reference evidence="2" key="1">
    <citation type="submission" date="2023-10" db="EMBL/GenBank/DDBJ databases">
        <authorList>
            <person name="Chen Y."/>
            <person name="Shah S."/>
            <person name="Dougan E. K."/>
            <person name="Thang M."/>
            <person name="Chan C."/>
        </authorList>
    </citation>
    <scope>NUCLEOTIDE SEQUENCE [LARGE SCALE GENOMIC DNA]</scope>
</reference>
<proteinExistence type="predicted"/>
<sequence length="344" mass="37767">MTRADDDFIAEHWTMEYSGDDMGPQLYLQSAAKRGFVCKPRTCATYSGANYILLGLVLVRLAHVWSWQDFSQLSVIPARLWETDRYSQTSFLHLGRCIQYPGVAHQFAWNYWRPEPLPQRFDDLAFSSCLNGWTMGNIASTGKDLATFFYDLFTLAPEEGGFLNATSLQAMQDFKRLNDTWCQGPSGYGSCSYGMGLLSDQVGQDVWRVLDGTPGSAADARILGHPGEDWGSGCSPCGYNPKFGFGICMAYTSVIGMNCSGDFRANYYAVQEATCRAYDAVLAACGGPRLNCTLPPLQGAPVQASCSWRRDATYNGTVDDMMELVGEAPATPSNIVQDATAMLV</sequence>
<accession>A0ABN9RJ25</accession>
<dbReference type="InterPro" id="IPR001466">
    <property type="entry name" value="Beta-lactam-related"/>
</dbReference>
<dbReference type="EMBL" id="CAUYUJ010006836">
    <property type="protein sequence ID" value="CAK0818829.1"/>
    <property type="molecule type" value="Genomic_DNA"/>
</dbReference>
<name>A0ABN9RJ25_9DINO</name>